<dbReference type="PROSITE" id="PS50850">
    <property type="entry name" value="MFS"/>
    <property type="match status" value="1"/>
</dbReference>
<comment type="caution">
    <text evidence="10">The sequence shown here is derived from an EMBL/GenBank/DDBJ whole genome shotgun (WGS) entry which is preliminary data.</text>
</comment>
<feature type="transmembrane region" description="Helical" evidence="7">
    <location>
        <begin position="249"/>
        <end position="269"/>
    </location>
</feature>
<evidence type="ECO:0000256" key="4">
    <source>
        <dbReference type="ARBA" id="ARBA00022989"/>
    </source>
</evidence>
<feature type="transmembrane region" description="Helical" evidence="7">
    <location>
        <begin position="281"/>
        <end position="301"/>
    </location>
</feature>
<proteinExistence type="predicted"/>
<comment type="subcellular location">
    <subcellularLocation>
        <location evidence="1">Cell membrane</location>
        <topology evidence="1">Multi-pass membrane protein</topology>
    </subcellularLocation>
</comment>
<dbReference type="InterPro" id="IPR036259">
    <property type="entry name" value="MFS_trans_sf"/>
</dbReference>
<organism evidence="10 11">
    <name type="scientific">Paeniroseomonas aquatica</name>
    <dbReference type="NCBI Taxonomy" id="373043"/>
    <lineage>
        <taxon>Bacteria</taxon>
        <taxon>Pseudomonadati</taxon>
        <taxon>Pseudomonadota</taxon>
        <taxon>Alphaproteobacteria</taxon>
        <taxon>Acetobacterales</taxon>
        <taxon>Acetobacteraceae</taxon>
        <taxon>Paeniroseomonas</taxon>
    </lineage>
</organism>
<dbReference type="Proteomes" id="UP001529369">
    <property type="component" value="Unassembled WGS sequence"/>
</dbReference>
<evidence type="ECO:0000256" key="6">
    <source>
        <dbReference type="SAM" id="MobiDB-lite"/>
    </source>
</evidence>
<feature type="transmembrane region" description="Helical" evidence="7">
    <location>
        <begin position="72"/>
        <end position="90"/>
    </location>
</feature>
<feature type="transmembrane region" description="Helical" evidence="7">
    <location>
        <begin position="43"/>
        <end position="65"/>
    </location>
</feature>
<feature type="region of interest" description="Disordered" evidence="6">
    <location>
        <begin position="398"/>
        <end position="435"/>
    </location>
</feature>
<evidence type="ECO:0000313" key="11">
    <source>
        <dbReference type="Proteomes" id="UP001529369"/>
    </source>
</evidence>
<protein>
    <submittedName>
        <fullName evidence="10">MFS transporter</fullName>
    </submittedName>
</protein>
<evidence type="ECO:0000313" key="10">
    <source>
        <dbReference type="EMBL" id="MDN3567962.1"/>
    </source>
</evidence>
<feature type="transmembrane region" description="Helical" evidence="7">
    <location>
        <begin position="371"/>
        <end position="393"/>
    </location>
</feature>
<dbReference type="InterPro" id="IPR050189">
    <property type="entry name" value="MFS_Efflux_Transporters"/>
</dbReference>
<reference evidence="11" key="1">
    <citation type="journal article" date="2019" name="Int. J. Syst. Evol. Microbiol.">
        <title>The Global Catalogue of Microorganisms (GCM) 10K type strain sequencing project: providing services to taxonomists for standard genome sequencing and annotation.</title>
        <authorList>
            <consortium name="The Broad Institute Genomics Platform"/>
            <consortium name="The Broad Institute Genome Sequencing Center for Infectious Disease"/>
            <person name="Wu L."/>
            <person name="Ma J."/>
        </authorList>
    </citation>
    <scope>NUCLEOTIDE SEQUENCE [LARGE SCALE GENOMIC DNA]</scope>
    <source>
        <strain evidence="11">CECT 7131</strain>
    </source>
</reference>
<feature type="domain" description="Major facilitator superfamily (MFS) profile" evidence="9">
    <location>
        <begin position="7"/>
        <end position="399"/>
    </location>
</feature>
<feature type="transmembrane region" description="Helical" evidence="7">
    <location>
        <begin position="161"/>
        <end position="181"/>
    </location>
</feature>
<keyword evidence="3 7" id="KW-0812">Transmembrane</keyword>
<keyword evidence="11" id="KW-1185">Reference proteome</keyword>
<feature type="transmembrane region" description="Helical" evidence="7">
    <location>
        <begin position="96"/>
        <end position="120"/>
    </location>
</feature>
<feature type="transmembrane region" description="Helical" evidence="7">
    <location>
        <begin position="213"/>
        <end position="237"/>
    </location>
</feature>
<evidence type="ECO:0000256" key="2">
    <source>
        <dbReference type="ARBA" id="ARBA00022475"/>
    </source>
</evidence>
<dbReference type="Gene3D" id="1.20.1250.20">
    <property type="entry name" value="MFS general substrate transporter like domains"/>
    <property type="match status" value="1"/>
</dbReference>
<evidence type="ECO:0000256" key="5">
    <source>
        <dbReference type="ARBA" id="ARBA00023136"/>
    </source>
</evidence>
<keyword evidence="5 7" id="KW-0472">Membrane</keyword>
<keyword evidence="8" id="KW-0732">Signal</keyword>
<accession>A0ABT8ADQ4</accession>
<keyword evidence="4 7" id="KW-1133">Transmembrane helix</keyword>
<feature type="transmembrane region" description="Helical" evidence="7">
    <location>
        <begin position="307"/>
        <end position="327"/>
    </location>
</feature>
<feature type="compositionally biased region" description="Low complexity" evidence="6">
    <location>
        <begin position="398"/>
        <end position="414"/>
    </location>
</feature>
<dbReference type="EMBL" id="JAUFPN010000200">
    <property type="protein sequence ID" value="MDN3567962.1"/>
    <property type="molecule type" value="Genomic_DNA"/>
</dbReference>
<feature type="signal peptide" evidence="8">
    <location>
        <begin position="1"/>
        <end position="22"/>
    </location>
</feature>
<dbReference type="RefSeq" id="WP_290320051.1">
    <property type="nucleotide sequence ID" value="NZ_JAUFPN010000200.1"/>
</dbReference>
<dbReference type="Pfam" id="PF07690">
    <property type="entry name" value="MFS_1"/>
    <property type="match status" value="1"/>
</dbReference>
<sequence length="435" mass="43858">MTAATRLLLALTLMTSASQFHRAALGVIGPELAADLGAGTALLGAANGVFFLALLLLQIPVGLALDRAGPRLTVAALSLPCVLGALGQGLAPDAGWFLAARFLLGIGCAASFMASVVLCARWHAGEGLTTALGRVFACSQLGILLAGAPFAWAAGLLGWRGAYALSAALTLGLAALWWAWVRDDPPDRPRPARPAESIGGALRGQLTVWRTPGLLPVLAMHLVGYAAMATVLAVWAGPYLAQVHGLGPGPRGAVLLGMGLALVAGLLVVGPLERRLNTRKWLVAGMAGGAVLVLLALAAWPRAPLPVAAGLLVLLCALSCYPVVVVAQGRSLFPDHLVGRGATTVNLAQTLGSAALPALTGWAVAAAPPAAAWPIAFATLAAALALGIAGYLAGRDAPPRPAGQRPAGDPAPAGLVVSASTSRGGGGRPRPAHRR</sequence>
<dbReference type="SUPFAM" id="SSF103473">
    <property type="entry name" value="MFS general substrate transporter"/>
    <property type="match status" value="1"/>
</dbReference>
<name>A0ABT8ADQ4_9PROT</name>
<dbReference type="InterPro" id="IPR020846">
    <property type="entry name" value="MFS_dom"/>
</dbReference>
<evidence type="ECO:0000256" key="8">
    <source>
        <dbReference type="SAM" id="SignalP"/>
    </source>
</evidence>
<dbReference type="InterPro" id="IPR011701">
    <property type="entry name" value="MFS"/>
</dbReference>
<evidence type="ECO:0000256" key="3">
    <source>
        <dbReference type="ARBA" id="ARBA00022692"/>
    </source>
</evidence>
<evidence type="ECO:0000256" key="1">
    <source>
        <dbReference type="ARBA" id="ARBA00004651"/>
    </source>
</evidence>
<feature type="transmembrane region" description="Helical" evidence="7">
    <location>
        <begin position="132"/>
        <end position="155"/>
    </location>
</feature>
<evidence type="ECO:0000259" key="9">
    <source>
        <dbReference type="PROSITE" id="PS50850"/>
    </source>
</evidence>
<feature type="transmembrane region" description="Helical" evidence="7">
    <location>
        <begin position="347"/>
        <end position="365"/>
    </location>
</feature>
<evidence type="ECO:0000256" key="7">
    <source>
        <dbReference type="SAM" id="Phobius"/>
    </source>
</evidence>
<dbReference type="PANTHER" id="PTHR43124:SF3">
    <property type="entry name" value="CHLORAMPHENICOL EFFLUX PUMP RV0191"/>
    <property type="match status" value="1"/>
</dbReference>
<gene>
    <name evidence="10" type="ORF">QWZ14_26580</name>
</gene>
<feature type="chain" id="PRO_5045096646" evidence="8">
    <location>
        <begin position="23"/>
        <end position="435"/>
    </location>
</feature>
<keyword evidence="2" id="KW-1003">Cell membrane</keyword>
<dbReference type="PANTHER" id="PTHR43124">
    <property type="entry name" value="PURINE EFFLUX PUMP PBUE"/>
    <property type="match status" value="1"/>
</dbReference>